<keyword evidence="1" id="KW-0732">Signal</keyword>
<feature type="chain" id="PRO_5024424929" evidence="1">
    <location>
        <begin position="46"/>
        <end position="454"/>
    </location>
</feature>
<evidence type="ECO:0000313" key="4">
    <source>
        <dbReference type="Proteomes" id="UP000307768"/>
    </source>
</evidence>
<dbReference type="Gene3D" id="2.120.10.30">
    <property type="entry name" value="TolB, C-terminal domain"/>
    <property type="match status" value="1"/>
</dbReference>
<protein>
    <submittedName>
        <fullName evidence="3">Phytase</fullName>
    </submittedName>
</protein>
<reference evidence="3 4" key="1">
    <citation type="submission" date="2019-09" db="EMBL/GenBank/DDBJ databases">
        <title>Mumia zhuanghuii sp. nov. isolated from the intestinal contents of plateau pika (Ochotona curzoniae) in the Qinghai-Tibet plateau of China.</title>
        <authorList>
            <person name="Tian Z."/>
        </authorList>
    </citation>
    <scope>NUCLEOTIDE SEQUENCE [LARGE SCALE GENOMIC DNA]</scope>
    <source>
        <strain evidence="4">350</strain>
    </source>
</reference>
<comment type="caution">
    <text evidence="3">The sequence shown here is derived from an EMBL/GenBank/DDBJ whole genome shotgun (WGS) entry which is preliminary data.</text>
</comment>
<evidence type="ECO:0000313" key="3">
    <source>
        <dbReference type="EMBL" id="KAA1423390.1"/>
    </source>
</evidence>
<dbReference type="SUPFAM" id="SSF50956">
    <property type="entry name" value="Thermostable phytase (3-phytase)"/>
    <property type="match status" value="1"/>
</dbReference>
<accession>A0A5Q6RZ78</accession>
<dbReference type="OrthoDB" id="8696437at2"/>
<dbReference type="InterPro" id="IPR003431">
    <property type="entry name" value="B-propeller_Phytase"/>
</dbReference>
<gene>
    <name evidence="3" type="ORF">FE697_007200</name>
</gene>
<organism evidence="3 4">
    <name type="scientific">Mumia zhuanghuii</name>
    <dbReference type="NCBI Taxonomy" id="2585211"/>
    <lineage>
        <taxon>Bacteria</taxon>
        <taxon>Bacillati</taxon>
        <taxon>Actinomycetota</taxon>
        <taxon>Actinomycetes</taxon>
        <taxon>Propionibacteriales</taxon>
        <taxon>Nocardioidaceae</taxon>
        <taxon>Mumia</taxon>
    </lineage>
</organism>
<dbReference type="EMBL" id="VDFQ02000002">
    <property type="protein sequence ID" value="KAA1423390.1"/>
    <property type="molecule type" value="Genomic_DNA"/>
</dbReference>
<evidence type="ECO:0000259" key="2">
    <source>
        <dbReference type="PROSITE" id="PS51662"/>
    </source>
</evidence>
<sequence>MSPNSGAPVARPLARLHSRRTLTASLSSAAVLGALCLAGTLPAVASPDRTPKAPLVTATVETRAVFDDEAGNNADADDPAIWVAPGNRSDSLVLGSLKNGGLDAYDLRGRLVQHVDAPAAPGEDLESSRFNNVDIATGVRITGQKRDLAIVTDRGRDRLRFYAIDGSGARYGKVLHDLTAADAPRLFSPDEAAVEEQATGYGLAVRPDPTGGLPYVVVSQRHRTTVGIFRLAVTSEGRLTYTPVDTVALPTAFPLSGGGSWVPCGEPGEDPQVEGMVVDTVSDVLYAAQEDVGVWRVPLGRTGLGKPVLVERVREFGASATYDPETEECTVTGTSPASGKHLTADAEGLTIAYARNGDRTLIASSQGDSTFSTFRIGRGWRYLDTFEVEDSAASDGVQHSDGAAVVTTPLGRDYPRGLLVTHDGENGPDVLDADGEVRASTNFKFVDLRRITLR</sequence>
<dbReference type="GO" id="GO:0016158">
    <property type="term" value="F:inositol hexakisphosphate 3-phosphatase activity"/>
    <property type="evidence" value="ECO:0007669"/>
    <property type="project" value="InterPro"/>
</dbReference>
<dbReference type="Proteomes" id="UP000307768">
    <property type="component" value="Unassembled WGS sequence"/>
</dbReference>
<dbReference type="AlphaFoldDB" id="A0A5Q6RZ78"/>
<feature type="signal peptide" evidence="1">
    <location>
        <begin position="1"/>
        <end position="45"/>
    </location>
</feature>
<proteinExistence type="predicted"/>
<dbReference type="Pfam" id="PF02333">
    <property type="entry name" value="Phytase"/>
    <property type="match status" value="2"/>
</dbReference>
<name>A0A5Q6RZ78_9ACTN</name>
<feature type="domain" description="BPP" evidence="2">
    <location>
        <begin position="46"/>
        <end position="454"/>
    </location>
</feature>
<dbReference type="InterPro" id="IPR011042">
    <property type="entry name" value="6-blade_b-propeller_TolB-like"/>
</dbReference>
<dbReference type="PROSITE" id="PS51662">
    <property type="entry name" value="BP_PHYTASE"/>
    <property type="match status" value="1"/>
</dbReference>
<evidence type="ECO:0000256" key="1">
    <source>
        <dbReference type="SAM" id="SignalP"/>
    </source>
</evidence>